<dbReference type="InterPro" id="IPR011042">
    <property type="entry name" value="6-blade_b-propeller_TolB-like"/>
</dbReference>
<keyword evidence="4" id="KW-1185">Reference proteome</keyword>
<evidence type="ECO:0000256" key="1">
    <source>
        <dbReference type="SAM" id="SignalP"/>
    </source>
</evidence>
<dbReference type="PANTHER" id="PTHR19328">
    <property type="entry name" value="HEDGEHOG-INTERACTING PROTEIN"/>
    <property type="match status" value="1"/>
</dbReference>
<evidence type="ECO:0000259" key="2">
    <source>
        <dbReference type="Pfam" id="PF07995"/>
    </source>
</evidence>
<dbReference type="PROSITE" id="PS51257">
    <property type="entry name" value="PROKAR_LIPOPROTEIN"/>
    <property type="match status" value="1"/>
</dbReference>
<comment type="caution">
    <text evidence="3">The sequence shown here is derived from an EMBL/GenBank/DDBJ whole genome shotgun (WGS) entry which is preliminary data.</text>
</comment>
<dbReference type="Proteomes" id="UP000618818">
    <property type="component" value="Unassembled WGS sequence"/>
</dbReference>
<reference evidence="3 4" key="1">
    <citation type="submission" date="2020-09" db="EMBL/GenBank/DDBJ databases">
        <title>novel species in genus Nocardioides.</title>
        <authorList>
            <person name="Zhang G."/>
        </authorList>
    </citation>
    <scope>NUCLEOTIDE SEQUENCE [LARGE SCALE GENOMIC DNA]</scope>
    <source>
        <strain evidence="3 4">KCTC 39551</strain>
    </source>
</reference>
<sequence>MKPLAPALAGLLTVLATACSGDTAASGSLGPASGEGDDGWPFAVEELDRLDEPWAMAFLPDTGDLLITERSGTLHLRDAETGDRVAVAGVPEVVDAGQGGLGDVLPAPSYEEDGLVYLSWVEAGDGGTGAVVGRAVLETDGDGPRLDGLEVVWRQTPKVDGDGHFSHRLAFSPDGEHLFVSSGDRQLGDPAQDNTDTLGTIVRLTPDGEPAPGNPLADQGGVGAEIWSWGHRNPLGLEHAPDGTLWSSEMGPEGGDELNLIEAGSNYGWPEVSDGSDYGGGEIPDHAEGDGYAAPVRSWNPSISPGSLMVYGGELFEGWTGDAFLGALSGEALVRVDLDGRTAGETEVFDMGARVRAVEEGPDGAIWVLEDEGAGRLLRLTPAR</sequence>
<dbReference type="EMBL" id="JACXYZ010000002">
    <property type="protein sequence ID" value="MBD3926007.1"/>
    <property type="molecule type" value="Genomic_DNA"/>
</dbReference>
<evidence type="ECO:0000313" key="3">
    <source>
        <dbReference type="EMBL" id="MBD3926007.1"/>
    </source>
</evidence>
<name>A0ABR8NCY6_9ACTN</name>
<keyword evidence="1" id="KW-0732">Signal</keyword>
<feature type="signal peptide" evidence="1">
    <location>
        <begin position="1"/>
        <end position="18"/>
    </location>
</feature>
<dbReference type="Gene3D" id="2.120.10.30">
    <property type="entry name" value="TolB, C-terminal domain"/>
    <property type="match status" value="1"/>
</dbReference>
<dbReference type="PANTHER" id="PTHR19328:SF75">
    <property type="entry name" value="ALDOSE SUGAR DEHYDROGENASE YLII"/>
    <property type="match status" value="1"/>
</dbReference>
<accession>A0ABR8NCY6</accession>
<protein>
    <submittedName>
        <fullName evidence="3">PQQ-dependent sugar dehydrogenase</fullName>
    </submittedName>
</protein>
<dbReference type="InterPro" id="IPR012938">
    <property type="entry name" value="Glc/Sorbosone_DH"/>
</dbReference>
<dbReference type="SUPFAM" id="SSF50952">
    <property type="entry name" value="Soluble quinoprotein glucose dehydrogenase"/>
    <property type="match status" value="1"/>
</dbReference>
<feature type="domain" description="Glucose/Sorbosone dehydrogenase" evidence="2">
    <location>
        <begin position="50"/>
        <end position="379"/>
    </location>
</feature>
<organism evidence="3 4">
    <name type="scientific">Nocardioides cavernae</name>
    <dbReference type="NCBI Taxonomy" id="1921566"/>
    <lineage>
        <taxon>Bacteria</taxon>
        <taxon>Bacillati</taxon>
        <taxon>Actinomycetota</taxon>
        <taxon>Actinomycetes</taxon>
        <taxon>Propionibacteriales</taxon>
        <taxon>Nocardioidaceae</taxon>
        <taxon>Nocardioides</taxon>
    </lineage>
</organism>
<dbReference type="RefSeq" id="WP_191195852.1">
    <property type="nucleotide sequence ID" value="NZ_JACXYZ010000002.1"/>
</dbReference>
<proteinExistence type="predicted"/>
<gene>
    <name evidence="3" type="ORF">IEZ26_15395</name>
</gene>
<evidence type="ECO:0000313" key="4">
    <source>
        <dbReference type="Proteomes" id="UP000618818"/>
    </source>
</evidence>
<dbReference type="InterPro" id="IPR011041">
    <property type="entry name" value="Quinoprot_gluc/sorb_DH_b-prop"/>
</dbReference>
<feature type="chain" id="PRO_5046226151" evidence="1">
    <location>
        <begin position="19"/>
        <end position="384"/>
    </location>
</feature>
<dbReference type="Pfam" id="PF07995">
    <property type="entry name" value="GSDH"/>
    <property type="match status" value="1"/>
</dbReference>